<reference evidence="3" key="1">
    <citation type="submission" date="2022-12" db="EMBL/GenBank/DDBJ databases">
        <authorList>
            <person name="Petersen C."/>
        </authorList>
    </citation>
    <scope>NUCLEOTIDE SEQUENCE</scope>
    <source>
        <strain evidence="3">IBT 15544</strain>
    </source>
</reference>
<comment type="caution">
    <text evidence="3">The sequence shown here is derived from an EMBL/GenBank/DDBJ whole genome shotgun (WGS) entry which is preliminary data.</text>
</comment>
<accession>A0A9W9NA54</accession>
<dbReference type="AlphaFoldDB" id="A0A9W9NA54"/>
<organism evidence="3 4">
    <name type="scientific">Penicillium cinerascens</name>
    <dbReference type="NCBI Taxonomy" id="70096"/>
    <lineage>
        <taxon>Eukaryota</taxon>
        <taxon>Fungi</taxon>
        <taxon>Dikarya</taxon>
        <taxon>Ascomycota</taxon>
        <taxon>Pezizomycotina</taxon>
        <taxon>Eurotiomycetes</taxon>
        <taxon>Eurotiomycetidae</taxon>
        <taxon>Eurotiales</taxon>
        <taxon>Aspergillaceae</taxon>
        <taxon>Penicillium</taxon>
    </lineage>
</organism>
<gene>
    <name evidence="3" type="ORF">N7498_002508</name>
</gene>
<dbReference type="OrthoDB" id="78947at2759"/>
<dbReference type="EMBL" id="JAPQKR010000005">
    <property type="protein sequence ID" value="KAJ5216101.1"/>
    <property type="molecule type" value="Genomic_DNA"/>
</dbReference>
<dbReference type="Pfam" id="PF06110">
    <property type="entry name" value="TXD17-like_Trx"/>
    <property type="match status" value="1"/>
</dbReference>
<sequence>MPITKNSTLPSSVRELALPGGPDSKLFVAFISSTDPTTKQSWCPDVRAALPHINEAFVGGDAPILAIVEVGQKPEWNDPQNVYRTTWSTKNIPALVRYQQINGEVTETGRLVEGEILNKQRLEAFIA</sequence>
<comment type="similarity">
    <text evidence="1">Belongs to the thioredoxin family.</text>
</comment>
<dbReference type="InterPro" id="IPR010357">
    <property type="entry name" value="TXNDC17_dom"/>
</dbReference>
<dbReference type="SUPFAM" id="SSF52833">
    <property type="entry name" value="Thioredoxin-like"/>
    <property type="match status" value="1"/>
</dbReference>
<evidence type="ECO:0000259" key="2">
    <source>
        <dbReference type="Pfam" id="PF06110"/>
    </source>
</evidence>
<dbReference type="PANTHER" id="PTHR12452">
    <property type="entry name" value="42-9-9 PROTEIN-RELATED"/>
    <property type="match status" value="1"/>
</dbReference>
<evidence type="ECO:0000313" key="3">
    <source>
        <dbReference type="EMBL" id="KAJ5216101.1"/>
    </source>
</evidence>
<dbReference type="InterPro" id="IPR045108">
    <property type="entry name" value="TXNDC17-like"/>
</dbReference>
<keyword evidence="4" id="KW-1185">Reference proteome</keyword>
<dbReference type="RefSeq" id="XP_058311914.1">
    <property type="nucleotide sequence ID" value="XM_058449570.1"/>
</dbReference>
<dbReference type="GO" id="GO:0047134">
    <property type="term" value="F:protein-disulfide reductase [NAD(P)H] activity"/>
    <property type="evidence" value="ECO:0007669"/>
    <property type="project" value="InterPro"/>
</dbReference>
<dbReference type="Gene3D" id="3.40.30.10">
    <property type="entry name" value="Glutaredoxin"/>
    <property type="match status" value="1"/>
</dbReference>
<dbReference type="PANTHER" id="PTHR12452:SF0">
    <property type="entry name" value="THIOREDOXIN DOMAIN-CONTAINING PROTEIN 17"/>
    <property type="match status" value="1"/>
</dbReference>
<protein>
    <recommendedName>
        <fullName evidence="2">Thioredoxin domain-containing protein</fullName>
    </recommendedName>
</protein>
<reference evidence="3" key="2">
    <citation type="journal article" date="2023" name="IMA Fungus">
        <title>Comparative genomic study of the Penicillium genus elucidates a diverse pangenome and 15 lateral gene transfer events.</title>
        <authorList>
            <person name="Petersen C."/>
            <person name="Sorensen T."/>
            <person name="Nielsen M.R."/>
            <person name="Sondergaard T.E."/>
            <person name="Sorensen J.L."/>
            <person name="Fitzpatrick D.A."/>
            <person name="Frisvad J.C."/>
            <person name="Nielsen K.L."/>
        </authorList>
    </citation>
    <scope>NUCLEOTIDE SEQUENCE</scope>
    <source>
        <strain evidence="3">IBT 15544</strain>
    </source>
</reference>
<dbReference type="GO" id="GO:0005829">
    <property type="term" value="C:cytosol"/>
    <property type="evidence" value="ECO:0007669"/>
    <property type="project" value="TreeGrafter"/>
</dbReference>
<dbReference type="InterPro" id="IPR036249">
    <property type="entry name" value="Thioredoxin-like_sf"/>
</dbReference>
<dbReference type="GeneID" id="83176871"/>
<name>A0A9W9NA54_9EURO</name>
<evidence type="ECO:0000256" key="1">
    <source>
        <dbReference type="ARBA" id="ARBA00008987"/>
    </source>
</evidence>
<dbReference type="Proteomes" id="UP001150904">
    <property type="component" value="Unassembled WGS sequence"/>
</dbReference>
<proteinExistence type="inferred from homology"/>
<feature type="domain" description="Thioredoxin" evidence="2">
    <location>
        <begin position="23"/>
        <end position="125"/>
    </location>
</feature>
<evidence type="ECO:0000313" key="4">
    <source>
        <dbReference type="Proteomes" id="UP001150904"/>
    </source>
</evidence>